<dbReference type="InterPro" id="IPR013783">
    <property type="entry name" value="Ig-like_fold"/>
</dbReference>
<dbReference type="GO" id="GO:0031222">
    <property type="term" value="P:arabinan catabolic process"/>
    <property type="evidence" value="ECO:0007669"/>
    <property type="project" value="TreeGrafter"/>
</dbReference>
<gene>
    <name evidence="5" type="primary">bglX_4</name>
    <name evidence="5" type="ORF">ERS852572_03351</name>
</gene>
<dbReference type="Pfam" id="PF00933">
    <property type="entry name" value="Glyco_hydro_3"/>
    <property type="match status" value="1"/>
</dbReference>
<dbReference type="OrthoDB" id="9805821at2"/>
<evidence type="ECO:0000313" key="5">
    <source>
        <dbReference type="EMBL" id="CUN29488.1"/>
    </source>
</evidence>
<dbReference type="GO" id="GO:0009044">
    <property type="term" value="F:xylan 1,4-beta-xylosidase activity"/>
    <property type="evidence" value="ECO:0007669"/>
    <property type="project" value="InterPro"/>
</dbReference>
<dbReference type="InterPro" id="IPR036962">
    <property type="entry name" value="Glyco_hydro_3_N_sf"/>
</dbReference>
<keyword evidence="5" id="KW-0326">Glycosidase</keyword>
<dbReference type="Gene3D" id="3.40.50.1700">
    <property type="entry name" value="Glycoside hydrolase family 3 C-terminal domain"/>
    <property type="match status" value="1"/>
</dbReference>
<evidence type="ECO:0000256" key="3">
    <source>
        <dbReference type="ARBA" id="ARBA00022801"/>
    </source>
</evidence>
<dbReference type="SUPFAM" id="SSF51445">
    <property type="entry name" value="(Trans)glycosidases"/>
    <property type="match status" value="1"/>
</dbReference>
<evidence type="ECO:0000259" key="4">
    <source>
        <dbReference type="SMART" id="SM01217"/>
    </source>
</evidence>
<keyword evidence="2" id="KW-0732">Signal</keyword>
<dbReference type="SUPFAM" id="SSF52279">
    <property type="entry name" value="Beta-D-glucan exohydrolase, C-terminal domain"/>
    <property type="match status" value="1"/>
</dbReference>
<dbReference type="CDD" id="cd23343">
    <property type="entry name" value="beta-trefoil_FSCN_BglX-like"/>
    <property type="match status" value="1"/>
</dbReference>
<dbReference type="FunFam" id="2.60.40.10:FF:000495">
    <property type="entry name" value="Periplasmic beta-glucosidase"/>
    <property type="match status" value="1"/>
</dbReference>
<dbReference type="InterPro" id="IPR002772">
    <property type="entry name" value="Glyco_hydro_3_C"/>
</dbReference>
<dbReference type="PANTHER" id="PTHR42721">
    <property type="entry name" value="SUGAR HYDROLASE-RELATED"/>
    <property type="match status" value="1"/>
</dbReference>
<dbReference type="EC" id="3.2.1.21" evidence="5"/>
<dbReference type="GO" id="GO:0045493">
    <property type="term" value="P:xylan catabolic process"/>
    <property type="evidence" value="ECO:0007669"/>
    <property type="project" value="InterPro"/>
</dbReference>
<dbReference type="Gene3D" id="3.20.20.300">
    <property type="entry name" value="Glycoside hydrolase, family 3, N-terminal domain"/>
    <property type="match status" value="1"/>
</dbReference>
<comment type="similarity">
    <text evidence="1">Belongs to the glycosyl hydrolase 3 family.</text>
</comment>
<organism evidence="5 6">
    <name type="scientific">Roseburia intestinalis</name>
    <dbReference type="NCBI Taxonomy" id="166486"/>
    <lineage>
        <taxon>Bacteria</taxon>
        <taxon>Bacillati</taxon>
        <taxon>Bacillota</taxon>
        <taxon>Clostridia</taxon>
        <taxon>Lachnospirales</taxon>
        <taxon>Lachnospiraceae</taxon>
        <taxon>Roseburia</taxon>
    </lineage>
</organism>
<protein>
    <submittedName>
        <fullName evidence="5">Periplasmic beta-glucosidase</fullName>
        <ecNumber evidence="5">3.2.1.21</ecNumber>
    </submittedName>
</protein>
<dbReference type="PANTHER" id="PTHR42721:SF3">
    <property type="entry name" value="BETA-D-XYLOSIDASE 5-RELATED"/>
    <property type="match status" value="1"/>
</dbReference>
<dbReference type="Proteomes" id="UP000095350">
    <property type="component" value="Unassembled WGS sequence"/>
</dbReference>
<dbReference type="Pfam" id="PF01915">
    <property type="entry name" value="Glyco_hydro_3_C"/>
    <property type="match status" value="1"/>
</dbReference>
<feature type="domain" description="Fibronectin type III-like" evidence="4">
    <location>
        <begin position="735"/>
        <end position="806"/>
    </location>
</feature>
<dbReference type="InterPro" id="IPR026891">
    <property type="entry name" value="Fn3-like"/>
</dbReference>
<proteinExistence type="inferred from homology"/>
<dbReference type="InterPro" id="IPR044993">
    <property type="entry name" value="BXL"/>
</dbReference>
<dbReference type="GO" id="GO:0046556">
    <property type="term" value="F:alpha-L-arabinofuranosidase activity"/>
    <property type="evidence" value="ECO:0007669"/>
    <property type="project" value="TreeGrafter"/>
</dbReference>
<dbReference type="AlphaFoldDB" id="A0A173VU55"/>
<evidence type="ECO:0000256" key="1">
    <source>
        <dbReference type="ARBA" id="ARBA00005336"/>
    </source>
</evidence>
<sequence length="955" mass="107347">MEKNIKFEQNTPLWDNSLSIEERLDYLTGAMTLEEKIHCLTTGCPDIPRLGIRATYMGGEAAHGIEARHDQAFNKGKPEPTTAFTQPIGMSASFDRELIRECGRAVGEEARALYTRNGGGGLCRWAPTIDMERDPRWGRTEESYGEDPYLTGEMAGAYIRGMRGEDPFYIRCGATLKHFYANNVEKDRIKISSSVDRRNKNEYYLKPFKKAIMEGGAEAVMTSYNEINGIPAIVNDEVRHVLKGTYGLPGHVVCDGGDFSQTVNDHHFYQTHGETLANGLKAGVDCFTDDGEIVYAAAREALDNGWITEKDIDESVRNSFRTRIRLGMFDKEGDCPYQNVGEEYINNEEHQELARKMAAEAVVLLKNENEILPLDENAVKNVAVVGPLSDVWYKDWYCGIPPYEVTVLDGIKEAFPNAKISHETGLSELRIRLADQTGNNCYVGLDENTQLKLVTKEQAETFILNDWGCGSMTLVAKSNGRFVTLEENTDIIKADKKEAFGWFVRELWNLKQEKNGFTLESWNKKQVIVDKDGHFSICVDNPPARFEIEIVKDGKTAAEKTVKGADHVIAVIGCNPVINSKEEVDRTTIALPTEQEELVKRVAAVNPNTIVALISNYPYAIGELEKKVPAILLSASGSQELGHGIADVLTGKAAAAGRLNMTWYRSDEDLPDMNDYDIIQGKRTYQYFDREVLYPFGYGLTYAAFSYEKMQIKKERGCIKVSCFIKNTGERSADEIVQLYVHKKGSRVQRPIRQLVGFERIHDIQPKETRKVTFMVQLWELEYYDVISERMILEDGTYQFMAGASSQDIRLEQSIEIDGTHAGKRNPFQATAADCYDAYDHMFLHRGINGSSCVIPGCAGDDPDEMKEQPVSGKLIYHDFVFSKKPLRLNITLKVLEPVKVTVTGKNVATVTAEPVDCYRMLEMDLPENFIETGKPETIQIQVEGKCKISKFVFA</sequence>
<reference evidence="5 6" key="1">
    <citation type="submission" date="2015-09" db="EMBL/GenBank/DDBJ databases">
        <authorList>
            <consortium name="Pathogen Informatics"/>
        </authorList>
    </citation>
    <scope>NUCLEOTIDE SEQUENCE [LARGE SCALE GENOMIC DNA]</scope>
    <source>
        <strain evidence="5 6">2789STDY5834960</strain>
    </source>
</reference>
<dbReference type="PRINTS" id="PR00133">
    <property type="entry name" value="GLHYDRLASE3"/>
</dbReference>
<dbReference type="GO" id="GO:0008422">
    <property type="term" value="F:beta-glucosidase activity"/>
    <property type="evidence" value="ECO:0007669"/>
    <property type="project" value="UniProtKB-EC"/>
</dbReference>
<dbReference type="Gene3D" id="2.60.40.10">
    <property type="entry name" value="Immunoglobulins"/>
    <property type="match status" value="1"/>
</dbReference>
<dbReference type="SMART" id="SM01217">
    <property type="entry name" value="Fn3_like"/>
    <property type="match status" value="1"/>
</dbReference>
<dbReference type="EMBL" id="CYXZ01000033">
    <property type="protein sequence ID" value="CUN29488.1"/>
    <property type="molecule type" value="Genomic_DNA"/>
</dbReference>
<dbReference type="InterPro" id="IPR001764">
    <property type="entry name" value="Glyco_hydro_3_N"/>
</dbReference>
<accession>A0A173VU55</accession>
<keyword evidence="3 5" id="KW-0378">Hydrolase</keyword>
<evidence type="ECO:0000313" key="6">
    <source>
        <dbReference type="Proteomes" id="UP000095350"/>
    </source>
</evidence>
<dbReference type="PaxDb" id="166486-ERS852572_03351"/>
<dbReference type="InterPro" id="IPR036881">
    <property type="entry name" value="Glyco_hydro_3_C_sf"/>
</dbReference>
<dbReference type="Gene3D" id="2.60.120.380">
    <property type="match status" value="1"/>
</dbReference>
<dbReference type="InterPro" id="IPR017853">
    <property type="entry name" value="GH"/>
</dbReference>
<evidence type="ECO:0000256" key="2">
    <source>
        <dbReference type="ARBA" id="ARBA00022729"/>
    </source>
</evidence>
<dbReference type="Pfam" id="PF14310">
    <property type="entry name" value="Fn3-like"/>
    <property type="match status" value="1"/>
</dbReference>
<dbReference type="RefSeq" id="WP_055195868.1">
    <property type="nucleotide sequence ID" value="NZ_CABIYH010000033.1"/>
</dbReference>
<dbReference type="STRING" id="166486.ERS852572_03351"/>
<name>A0A173VU55_9FIRM</name>